<dbReference type="EMBL" id="JBHTGL010000008">
    <property type="protein sequence ID" value="MFD0627501.1"/>
    <property type="molecule type" value="Genomic_DNA"/>
</dbReference>
<keyword evidence="2" id="KW-1185">Reference proteome</keyword>
<reference evidence="2" key="1">
    <citation type="journal article" date="2019" name="Int. J. Syst. Evol. Microbiol.">
        <title>The Global Catalogue of Microorganisms (GCM) 10K type strain sequencing project: providing services to taxonomists for standard genome sequencing and annotation.</title>
        <authorList>
            <consortium name="The Broad Institute Genomics Platform"/>
            <consortium name="The Broad Institute Genome Sequencing Center for Infectious Disease"/>
            <person name="Wu L."/>
            <person name="Ma J."/>
        </authorList>
    </citation>
    <scope>NUCLEOTIDE SEQUENCE [LARGE SCALE GENOMIC DNA]</scope>
    <source>
        <strain evidence="2">JCM 12607</strain>
    </source>
</reference>
<keyword evidence="1" id="KW-0808">Transferase</keyword>
<dbReference type="Gene3D" id="3.30.1050.30">
    <property type="match status" value="1"/>
</dbReference>
<dbReference type="Gene3D" id="3.40.50.150">
    <property type="entry name" value="Vaccinia Virus protein VP39"/>
    <property type="match status" value="1"/>
</dbReference>
<dbReference type="GO" id="GO:0032259">
    <property type="term" value="P:methylation"/>
    <property type="evidence" value="ECO:0007669"/>
    <property type="project" value="UniProtKB-KW"/>
</dbReference>
<evidence type="ECO:0000313" key="1">
    <source>
        <dbReference type="EMBL" id="MFD0627501.1"/>
    </source>
</evidence>
<name>A0ABW2X3R9_9ACTN</name>
<dbReference type="CDD" id="cd02440">
    <property type="entry name" value="AdoMet_MTases"/>
    <property type="match status" value="1"/>
</dbReference>
<organism evidence="1 2">
    <name type="scientific">Streptomyces sanglieri</name>
    <dbReference type="NCBI Taxonomy" id="193460"/>
    <lineage>
        <taxon>Bacteria</taxon>
        <taxon>Bacillati</taxon>
        <taxon>Actinomycetota</taxon>
        <taxon>Actinomycetes</taxon>
        <taxon>Kitasatosporales</taxon>
        <taxon>Streptomycetaceae</taxon>
        <taxon>Streptomyces</taxon>
    </lineage>
</organism>
<keyword evidence="1" id="KW-0489">Methyltransferase</keyword>
<dbReference type="Proteomes" id="UP001596915">
    <property type="component" value="Unassembled WGS sequence"/>
</dbReference>
<dbReference type="EC" id="2.1.1.-" evidence="1"/>
<gene>
    <name evidence="1" type="ORF">ACFQ2K_37415</name>
</gene>
<dbReference type="Pfam" id="PF13578">
    <property type="entry name" value="Methyltransf_24"/>
    <property type="match status" value="1"/>
</dbReference>
<dbReference type="SUPFAM" id="SSF53335">
    <property type="entry name" value="S-adenosyl-L-methionine-dependent methyltransferases"/>
    <property type="match status" value="1"/>
</dbReference>
<evidence type="ECO:0000313" key="2">
    <source>
        <dbReference type="Proteomes" id="UP001596915"/>
    </source>
</evidence>
<accession>A0ABW2X3R9</accession>
<proteinExistence type="predicted"/>
<protein>
    <submittedName>
        <fullName evidence="1">Class I SAM-dependent methyltransferase</fullName>
        <ecNumber evidence="1">2.1.1.-</ecNumber>
    </submittedName>
</protein>
<dbReference type="InterPro" id="IPR029063">
    <property type="entry name" value="SAM-dependent_MTases_sf"/>
</dbReference>
<comment type="caution">
    <text evidence="1">The sequence shown here is derived from an EMBL/GenBank/DDBJ whole genome shotgun (WGS) entry which is preliminary data.</text>
</comment>
<sequence>MRLECSIADLVLELYRSDTGRGPDMRVTRFLPGEGHLSSDTERLRRIARAADAVVSGCTSHSPGLATLALRHDSDRCSSLQLSAPHFERHFRALRGQEVRLLELGIGGYERPDQGGGSLRMWKHFFPRGQIYGVDVFDKSPLDEDRITTLRGRQDDREFLDRLCRDHGPFDVVIDDGSHAAGDVLTAFEHLYPRLRPGGWYVIEDLSASSWARHDGDAVPGDSIAAALALVNALRERMGRGLRADGGSPDLAGSLAGLNLHHNIAFLEKGAGVVGALPQWVSRRPFWNGATPQVHPAR</sequence>
<dbReference type="GO" id="GO:0008168">
    <property type="term" value="F:methyltransferase activity"/>
    <property type="evidence" value="ECO:0007669"/>
    <property type="project" value="UniProtKB-KW"/>
</dbReference>